<organism evidence="1 2">
    <name type="scientific">Pleurodeles waltl</name>
    <name type="common">Iberian ribbed newt</name>
    <dbReference type="NCBI Taxonomy" id="8319"/>
    <lineage>
        <taxon>Eukaryota</taxon>
        <taxon>Metazoa</taxon>
        <taxon>Chordata</taxon>
        <taxon>Craniata</taxon>
        <taxon>Vertebrata</taxon>
        <taxon>Euteleostomi</taxon>
        <taxon>Amphibia</taxon>
        <taxon>Batrachia</taxon>
        <taxon>Caudata</taxon>
        <taxon>Salamandroidea</taxon>
        <taxon>Salamandridae</taxon>
        <taxon>Pleurodelinae</taxon>
        <taxon>Pleurodeles</taxon>
    </lineage>
</organism>
<dbReference type="EMBL" id="JANPWB010000014">
    <property type="protein sequence ID" value="KAJ1100132.1"/>
    <property type="molecule type" value="Genomic_DNA"/>
</dbReference>
<reference evidence="1" key="1">
    <citation type="journal article" date="2022" name="bioRxiv">
        <title>Sequencing and chromosome-scale assembly of the giantPleurodeles waltlgenome.</title>
        <authorList>
            <person name="Brown T."/>
            <person name="Elewa A."/>
            <person name="Iarovenko S."/>
            <person name="Subramanian E."/>
            <person name="Araus A.J."/>
            <person name="Petzold A."/>
            <person name="Susuki M."/>
            <person name="Suzuki K.-i.T."/>
            <person name="Hayashi T."/>
            <person name="Toyoda A."/>
            <person name="Oliveira C."/>
            <person name="Osipova E."/>
            <person name="Leigh N.D."/>
            <person name="Simon A."/>
            <person name="Yun M.H."/>
        </authorList>
    </citation>
    <scope>NUCLEOTIDE SEQUENCE</scope>
    <source>
        <strain evidence="1">20211129_DDA</strain>
        <tissue evidence="1">Liver</tissue>
    </source>
</reference>
<comment type="caution">
    <text evidence="1">The sequence shown here is derived from an EMBL/GenBank/DDBJ whole genome shotgun (WGS) entry which is preliminary data.</text>
</comment>
<gene>
    <name evidence="1" type="ORF">NDU88_005219</name>
</gene>
<keyword evidence="2" id="KW-1185">Reference proteome</keyword>
<sequence>MTLAYYYLFFPVYFPFQFPIGKVLCSSSLVSSNDRENKIKPNKSYTLALKVVAVLVYSFLSLSPSVLPKQGAAGEAGQWAEGGRAWEADRVAGFTLRSLALSAMPSILLNFALGDYRCTTTQYASHGTTNRLGAPGTHDTLTTLLCGPRVSACSMPSKVLRYTTLVRHECSEWDDRRPCCGLSASQWLIFSRNYLPRASGYKGKKAVIYFPKLSYTGMFRGGSKCLAYG</sequence>
<evidence type="ECO:0000313" key="2">
    <source>
        <dbReference type="Proteomes" id="UP001066276"/>
    </source>
</evidence>
<dbReference type="Proteomes" id="UP001066276">
    <property type="component" value="Chromosome 10"/>
</dbReference>
<dbReference type="AlphaFoldDB" id="A0AAV7M9D1"/>
<protein>
    <submittedName>
        <fullName evidence="1">Uncharacterized protein</fullName>
    </submittedName>
</protein>
<evidence type="ECO:0000313" key="1">
    <source>
        <dbReference type="EMBL" id="KAJ1100132.1"/>
    </source>
</evidence>
<proteinExistence type="predicted"/>
<name>A0AAV7M9D1_PLEWA</name>
<accession>A0AAV7M9D1</accession>